<feature type="compositionally biased region" description="Basic and acidic residues" evidence="1">
    <location>
        <begin position="107"/>
        <end position="118"/>
    </location>
</feature>
<feature type="region of interest" description="Disordered" evidence="1">
    <location>
        <begin position="62"/>
        <end position="90"/>
    </location>
</feature>
<dbReference type="InParanoid" id="M4B160"/>
<proteinExistence type="predicted"/>
<keyword evidence="3" id="KW-0732">Signal</keyword>
<evidence type="ECO:0000313" key="5">
    <source>
        <dbReference type="Proteomes" id="UP000011713"/>
    </source>
</evidence>
<accession>M4B160</accession>
<keyword evidence="5" id="KW-1185">Reference proteome</keyword>
<keyword evidence="2" id="KW-1133">Transmembrane helix</keyword>
<feature type="compositionally biased region" description="Basic residues" evidence="1">
    <location>
        <begin position="119"/>
        <end position="128"/>
    </location>
</feature>
<dbReference type="HOGENOM" id="CLU_1063360_0_0_1"/>
<feature type="compositionally biased region" description="Basic and acidic residues" evidence="1">
    <location>
        <begin position="130"/>
        <end position="143"/>
    </location>
</feature>
<dbReference type="VEuPathDB" id="FungiDB:HpaG800007"/>
<feature type="region of interest" description="Disordered" evidence="1">
    <location>
        <begin position="107"/>
        <end position="154"/>
    </location>
</feature>
<keyword evidence="2" id="KW-0812">Transmembrane</keyword>
<evidence type="ECO:0000256" key="1">
    <source>
        <dbReference type="SAM" id="MobiDB-lite"/>
    </source>
</evidence>
<dbReference type="AlphaFoldDB" id="M4B160"/>
<evidence type="ECO:0000256" key="2">
    <source>
        <dbReference type="SAM" id="Phobius"/>
    </source>
</evidence>
<feature type="compositionally biased region" description="Low complexity" evidence="1">
    <location>
        <begin position="74"/>
        <end position="85"/>
    </location>
</feature>
<reference evidence="4" key="2">
    <citation type="submission" date="2015-06" db="UniProtKB">
        <authorList>
            <consortium name="EnsemblProtists"/>
        </authorList>
    </citation>
    <scope>IDENTIFICATION</scope>
    <source>
        <strain evidence="4">Emoy2</strain>
    </source>
</reference>
<reference evidence="5" key="1">
    <citation type="journal article" date="2010" name="Science">
        <title>Signatures of adaptation to obligate biotrophy in the Hyaloperonospora arabidopsidis genome.</title>
        <authorList>
            <person name="Baxter L."/>
            <person name="Tripathy S."/>
            <person name="Ishaque N."/>
            <person name="Boot N."/>
            <person name="Cabral A."/>
            <person name="Kemen E."/>
            <person name="Thines M."/>
            <person name="Ah-Fong A."/>
            <person name="Anderson R."/>
            <person name="Badejoko W."/>
            <person name="Bittner-Eddy P."/>
            <person name="Boore J.L."/>
            <person name="Chibucos M.C."/>
            <person name="Coates M."/>
            <person name="Dehal P."/>
            <person name="Delehaunty K."/>
            <person name="Dong S."/>
            <person name="Downton P."/>
            <person name="Dumas B."/>
            <person name="Fabro G."/>
            <person name="Fronick C."/>
            <person name="Fuerstenberg S.I."/>
            <person name="Fulton L."/>
            <person name="Gaulin E."/>
            <person name="Govers F."/>
            <person name="Hughes L."/>
            <person name="Humphray S."/>
            <person name="Jiang R.H."/>
            <person name="Judelson H."/>
            <person name="Kamoun S."/>
            <person name="Kyung K."/>
            <person name="Meijer H."/>
            <person name="Minx P."/>
            <person name="Morris P."/>
            <person name="Nelson J."/>
            <person name="Phuntumart V."/>
            <person name="Qutob D."/>
            <person name="Rehmany A."/>
            <person name="Rougon-Cardoso A."/>
            <person name="Ryden P."/>
            <person name="Torto-Alalibo T."/>
            <person name="Studholme D."/>
            <person name="Wang Y."/>
            <person name="Win J."/>
            <person name="Wood J."/>
            <person name="Clifton S.W."/>
            <person name="Rogers J."/>
            <person name="Van den Ackerveken G."/>
            <person name="Jones J.D."/>
            <person name="McDowell J.M."/>
            <person name="Beynon J."/>
            <person name="Tyler B.M."/>
        </authorList>
    </citation>
    <scope>NUCLEOTIDE SEQUENCE [LARGE SCALE GENOMIC DNA]</scope>
    <source>
        <strain evidence="5">Emoy2</strain>
    </source>
</reference>
<protein>
    <recommendedName>
        <fullName evidence="6">RxLR effector candidate protein</fullName>
    </recommendedName>
</protein>
<feature type="signal peptide" evidence="3">
    <location>
        <begin position="1"/>
        <end position="20"/>
    </location>
</feature>
<keyword evidence="2" id="KW-0472">Membrane</keyword>
<sequence>MRLLWLQLLLLLLLFLLVLVDHGHLGRIGAGKGTGEAHGDLGQPRYVLGSKARRGDLVVSMRSVRSRAGREAPTSTPSTGTTWSTHETRGSCHRSCRRGIAASLTEVRHVDPRREASGKARRKARARGQARTEDTGRQARFERPASNGPAKVPQIFHPERPGTETHGLGKTGIVVLLLLVVVVLLLLVVAGVRVEMVPRCGMDPHAVTARDVGQTELLTCRVEAHGHSQHVTRCWQKRLCNDGRSCVRRGKARQERAAGEAA</sequence>
<feature type="chain" id="PRO_5004048399" description="RxLR effector candidate protein" evidence="3">
    <location>
        <begin position="21"/>
        <end position="262"/>
    </location>
</feature>
<evidence type="ECO:0008006" key="6">
    <source>
        <dbReference type="Google" id="ProtNLM"/>
    </source>
</evidence>
<organism evidence="4 5">
    <name type="scientific">Hyaloperonospora arabidopsidis (strain Emoy2)</name>
    <name type="common">Downy mildew agent</name>
    <name type="synonym">Peronospora arabidopsidis</name>
    <dbReference type="NCBI Taxonomy" id="559515"/>
    <lineage>
        <taxon>Eukaryota</taxon>
        <taxon>Sar</taxon>
        <taxon>Stramenopiles</taxon>
        <taxon>Oomycota</taxon>
        <taxon>Peronosporomycetes</taxon>
        <taxon>Peronosporales</taxon>
        <taxon>Peronosporaceae</taxon>
        <taxon>Hyaloperonospora</taxon>
    </lineage>
</organism>
<dbReference type="EnsemblProtists" id="HpaT800007">
    <property type="protein sequence ID" value="HpaP800007"/>
    <property type="gene ID" value="HpaG800007"/>
</dbReference>
<dbReference type="EMBL" id="JH597776">
    <property type="status" value="NOT_ANNOTATED_CDS"/>
    <property type="molecule type" value="Genomic_DNA"/>
</dbReference>
<name>M4B160_HYAAE</name>
<feature type="transmembrane region" description="Helical" evidence="2">
    <location>
        <begin position="173"/>
        <end position="192"/>
    </location>
</feature>
<dbReference type="Proteomes" id="UP000011713">
    <property type="component" value="Unassembled WGS sequence"/>
</dbReference>
<evidence type="ECO:0000313" key="4">
    <source>
        <dbReference type="EnsemblProtists" id="HpaP800007"/>
    </source>
</evidence>
<evidence type="ECO:0000256" key="3">
    <source>
        <dbReference type="SAM" id="SignalP"/>
    </source>
</evidence>